<proteinExistence type="predicted"/>
<evidence type="ECO:0000256" key="1">
    <source>
        <dbReference type="SAM" id="MobiDB-lite"/>
    </source>
</evidence>
<dbReference type="Gene3D" id="3.40.50.300">
    <property type="entry name" value="P-loop containing nucleotide triphosphate hydrolases"/>
    <property type="match status" value="1"/>
</dbReference>
<feature type="region of interest" description="Disordered" evidence="1">
    <location>
        <begin position="232"/>
        <end position="259"/>
    </location>
</feature>
<name>A0ABD6CEU7_9EURY</name>
<comment type="caution">
    <text evidence="2">The sequence shown here is derived from an EMBL/GenBank/DDBJ whole genome shotgun (WGS) entry which is preliminary data.</text>
</comment>
<keyword evidence="2" id="KW-0547">Nucleotide-binding</keyword>
<protein>
    <submittedName>
        <fullName evidence="2">ATP-binding protein</fullName>
    </submittedName>
</protein>
<dbReference type="Proteomes" id="UP001597119">
    <property type="component" value="Unassembled WGS sequence"/>
</dbReference>
<dbReference type="InterPro" id="IPR027417">
    <property type="entry name" value="P-loop_NTPase"/>
</dbReference>
<sequence length="259" mass="28879">MSRALLAGQSGWGKSWLAQQYAEENYESHDRVVLWDYKDEYRGFIKSGFSSWVGLSDTELLSVDGWKRMLETNKSLVVARAVDDEAWREQLANFAAAARSINKSVLLLIDEAHFLAPQRFGYPDDIRGLATTGRGERVTSLWVTQRLSELDETVIAQADIRILGGFTSDSDLAKIGRTVDYNEEVHNPLVNNVTVPSEIDRNGKPVTRFVDDGGSLTGSEWIYSTTDGDRRRVNSGNLTMQSTHYSPEGNELKPLGADS</sequence>
<accession>A0ABD6CEU7</accession>
<dbReference type="SUPFAM" id="SSF52540">
    <property type="entry name" value="P-loop containing nucleoside triphosphate hydrolases"/>
    <property type="match status" value="1"/>
</dbReference>
<dbReference type="GO" id="GO:0005524">
    <property type="term" value="F:ATP binding"/>
    <property type="evidence" value="ECO:0007669"/>
    <property type="project" value="UniProtKB-KW"/>
</dbReference>
<reference evidence="2 3" key="1">
    <citation type="journal article" date="2019" name="Int. J. Syst. Evol. Microbiol.">
        <title>The Global Catalogue of Microorganisms (GCM) 10K type strain sequencing project: providing services to taxonomists for standard genome sequencing and annotation.</title>
        <authorList>
            <consortium name="The Broad Institute Genomics Platform"/>
            <consortium name="The Broad Institute Genome Sequencing Center for Infectious Disease"/>
            <person name="Wu L."/>
            <person name="Ma J."/>
        </authorList>
    </citation>
    <scope>NUCLEOTIDE SEQUENCE [LARGE SCALE GENOMIC DNA]</scope>
    <source>
        <strain evidence="2 3">CGMCC 1.12125</strain>
    </source>
</reference>
<dbReference type="EMBL" id="JBHUDJ010000014">
    <property type="protein sequence ID" value="MFD1588710.1"/>
    <property type="molecule type" value="Genomic_DNA"/>
</dbReference>
<dbReference type="PANTHER" id="PTHR42957">
    <property type="entry name" value="HELICASE MJ1565-RELATED"/>
    <property type="match status" value="1"/>
</dbReference>
<keyword evidence="2" id="KW-0067">ATP-binding</keyword>
<dbReference type="InterPro" id="IPR008571">
    <property type="entry name" value="HerA-like"/>
</dbReference>
<feature type="compositionally biased region" description="Polar residues" evidence="1">
    <location>
        <begin position="234"/>
        <end position="245"/>
    </location>
</feature>
<keyword evidence="3" id="KW-1185">Reference proteome</keyword>
<organism evidence="2 3">
    <name type="scientific">Halorientalis brevis</name>
    <dbReference type="NCBI Taxonomy" id="1126241"/>
    <lineage>
        <taxon>Archaea</taxon>
        <taxon>Methanobacteriati</taxon>
        <taxon>Methanobacteriota</taxon>
        <taxon>Stenosarchaea group</taxon>
        <taxon>Halobacteria</taxon>
        <taxon>Halobacteriales</taxon>
        <taxon>Haloarculaceae</taxon>
        <taxon>Halorientalis</taxon>
    </lineage>
</organism>
<evidence type="ECO:0000313" key="2">
    <source>
        <dbReference type="EMBL" id="MFD1588710.1"/>
    </source>
</evidence>
<dbReference type="RefSeq" id="WP_247378366.1">
    <property type="nucleotide sequence ID" value="NZ_JALLGV010000005.1"/>
</dbReference>
<evidence type="ECO:0000313" key="3">
    <source>
        <dbReference type="Proteomes" id="UP001597119"/>
    </source>
</evidence>
<dbReference type="AlphaFoldDB" id="A0ABD6CEU7"/>
<gene>
    <name evidence="2" type="ORF">ACFR9U_17160</name>
</gene>
<dbReference type="PANTHER" id="PTHR42957:SF1">
    <property type="entry name" value="HELICASE MJ1565-RELATED"/>
    <property type="match status" value="1"/>
</dbReference>